<gene>
    <name evidence="1" type="ORF">QEH59_14610</name>
</gene>
<proteinExistence type="predicted"/>
<comment type="caution">
    <text evidence="1">The sequence shown here is derived from an EMBL/GenBank/DDBJ whole genome shotgun (WGS) entry which is preliminary data.</text>
</comment>
<evidence type="ECO:0008006" key="3">
    <source>
        <dbReference type="Google" id="ProtNLM"/>
    </source>
</evidence>
<protein>
    <recommendedName>
        <fullName evidence="3">Lipoprotein</fullName>
    </recommendedName>
</protein>
<sequence>MKILCTIFVIASLALVACSDDSKEAEITIQQNGEPARTLRITVEGKKDVVIEDPYIEEIETLSAEYKSQRSKYIREHKSMTPEQRKAFGELRDGTGERVRELQKLRKQYIREQMEKYDGINVVVEAVDRAQASEKTSDYLNSLQKQQ</sequence>
<evidence type="ECO:0000313" key="1">
    <source>
        <dbReference type="EMBL" id="MDQ8195663.1"/>
    </source>
</evidence>
<name>A0ABU1AN96_9BACT</name>
<keyword evidence="2" id="KW-1185">Reference proteome</keyword>
<organism evidence="1 2">
    <name type="scientific">Thalassobacterium sedimentorum</name>
    <dbReference type="NCBI Taxonomy" id="3041258"/>
    <lineage>
        <taxon>Bacteria</taxon>
        <taxon>Pseudomonadati</taxon>
        <taxon>Verrucomicrobiota</taxon>
        <taxon>Opitutia</taxon>
        <taxon>Puniceicoccales</taxon>
        <taxon>Coraliomargaritaceae</taxon>
        <taxon>Thalassobacterium</taxon>
    </lineage>
</organism>
<dbReference type="Proteomes" id="UP001243717">
    <property type="component" value="Unassembled WGS sequence"/>
</dbReference>
<evidence type="ECO:0000313" key="2">
    <source>
        <dbReference type="Proteomes" id="UP001243717"/>
    </source>
</evidence>
<dbReference type="EMBL" id="JARXIC010000029">
    <property type="protein sequence ID" value="MDQ8195663.1"/>
    <property type="molecule type" value="Genomic_DNA"/>
</dbReference>
<dbReference type="RefSeq" id="WP_308986112.1">
    <property type="nucleotide sequence ID" value="NZ_JARXIC010000029.1"/>
</dbReference>
<dbReference type="PROSITE" id="PS51257">
    <property type="entry name" value="PROKAR_LIPOPROTEIN"/>
    <property type="match status" value="1"/>
</dbReference>
<reference evidence="1 2" key="1">
    <citation type="submission" date="2023-04" db="EMBL/GenBank/DDBJ databases">
        <title>A novel bacteria isolated from coastal sediment.</title>
        <authorList>
            <person name="Liu X.-J."/>
            <person name="Du Z.-J."/>
        </authorList>
    </citation>
    <scope>NUCLEOTIDE SEQUENCE [LARGE SCALE GENOMIC DNA]</scope>
    <source>
        <strain evidence="1 2">SDUM461004</strain>
    </source>
</reference>
<accession>A0ABU1AN96</accession>